<dbReference type="InterPro" id="IPR018108">
    <property type="entry name" value="MCP_transmembrane"/>
</dbReference>
<evidence type="ECO:0000256" key="2">
    <source>
        <dbReference type="ARBA" id="ARBA00006375"/>
    </source>
</evidence>
<dbReference type="Pfam" id="PF00153">
    <property type="entry name" value="Mito_carr"/>
    <property type="match status" value="3"/>
</dbReference>
<feature type="repeat" description="Solcar" evidence="9">
    <location>
        <begin position="151"/>
        <end position="243"/>
    </location>
</feature>
<evidence type="ECO:0000256" key="1">
    <source>
        <dbReference type="ARBA" id="ARBA00004141"/>
    </source>
</evidence>
<dbReference type="InterPro" id="IPR052217">
    <property type="entry name" value="Mito/Peroxisomal_Carrier"/>
</dbReference>
<evidence type="ECO:0000256" key="3">
    <source>
        <dbReference type="ARBA" id="ARBA00022448"/>
    </source>
</evidence>
<dbReference type="STRING" id="1849047.A0A3D8QCJ8"/>
<dbReference type="GO" id="GO:0016020">
    <property type="term" value="C:membrane"/>
    <property type="evidence" value="ECO:0007669"/>
    <property type="project" value="UniProtKB-SubCell"/>
</dbReference>
<evidence type="ECO:0000256" key="5">
    <source>
        <dbReference type="ARBA" id="ARBA00022737"/>
    </source>
</evidence>
<evidence type="ECO:0000256" key="11">
    <source>
        <dbReference type="SAM" id="MobiDB-lite"/>
    </source>
</evidence>
<keyword evidence="3 10" id="KW-0813">Transport</keyword>
<keyword evidence="5" id="KW-0677">Repeat</keyword>
<dbReference type="AlphaFoldDB" id="A0A3D8QCJ8"/>
<dbReference type="PANTHER" id="PTHR45939:SF2">
    <property type="entry name" value="CARRIER PROTEIN, PUTATIVE (AFU_ORTHOLOGUE AFUA_2G13870)-RELATED"/>
    <property type="match status" value="1"/>
</dbReference>
<feature type="repeat" description="Solcar" evidence="9">
    <location>
        <begin position="47"/>
        <end position="142"/>
    </location>
</feature>
<evidence type="ECO:0000313" key="13">
    <source>
        <dbReference type="Proteomes" id="UP000256645"/>
    </source>
</evidence>
<dbReference type="InterPro" id="IPR023395">
    <property type="entry name" value="MCP_dom_sf"/>
</dbReference>
<feature type="repeat" description="Solcar" evidence="9">
    <location>
        <begin position="253"/>
        <end position="372"/>
    </location>
</feature>
<sequence length="515" mass="55201">MSNIYNSQLVRPILKDSDIIADFQQDAYSLYHQSHEPAGKSPMGPALPALGHALAGSTGTAISNLAIYPLDLIVTRLQVQRTLRKESTIPHSGEYKGIFDALVKIYDEGGIPELYTGVVQDTGKSIVDSFLFFLFYNYIRTNRIQQNGSKLPMLEELTVGAVAGACSKFFTTPISNIVTRKQTASLIASRSNVKKPTPSVLDIAQQIRDEKGIQGFWSGYSASLVLTLNPSLTFFLYELFKRTLIPRSKRDDPGARVTFLMAAVSKAIASTVTYPFALAKTRAQASSRPPIDPQSASDITSEVKSSETRADAEKTGLDVKNLAKRSTVFSAILKIYREEGPAALYEGVAGEILKGFFSHGITMLVKESVHKVIIQLYFYLLKVLNKTQDRAGDLASSASSTVKDMGERAGDMLTGVRGRAGEAVTGAGEKIQNSYTSVSQSVSGALESGKDQLSSAGSSVSEKAGVVGERVGVLGNNATEAAKTANDLASKEAGHLLGNAHAMLGGKIEGVKNED</sequence>
<keyword evidence="8 9" id="KW-0472">Membrane</keyword>
<dbReference type="OrthoDB" id="18574at2759"/>
<feature type="region of interest" description="Disordered" evidence="11">
    <location>
        <begin position="285"/>
        <end position="312"/>
    </location>
</feature>
<evidence type="ECO:0000256" key="9">
    <source>
        <dbReference type="PROSITE-ProRule" id="PRU00282"/>
    </source>
</evidence>
<comment type="similarity">
    <text evidence="2 10">Belongs to the mitochondrial carrier (TC 2.A.29) family.</text>
</comment>
<accession>A0A3D8QCJ8</accession>
<comment type="subcellular location">
    <subcellularLocation>
        <location evidence="1">Membrane</location>
        <topology evidence="1">Multi-pass membrane protein</topology>
    </subcellularLocation>
</comment>
<evidence type="ECO:0000256" key="10">
    <source>
        <dbReference type="RuleBase" id="RU000488"/>
    </source>
</evidence>
<keyword evidence="7" id="KW-1133">Transmembrane helix</keyword>
<evidence type="ECO:0000256" key="6">
    <source>
        <dbReference type="ARBA" id="ARBA00022792"/>
    </source>
</evidence>
<reference evidence="12 13" key="1">
    <citation type="journal article" date="2018" name="IMA Fungus">
        <title>IMA Genome-F 9: Draft genome sequence of Annulohypoxylon stygium, Aspergillus mulundensis, Berkeleyomyces basicola (syn. Thielaviopsis basicola), Ceratocystis smalleyi, two Cercospora beticola strains, Coleophoma cylindrospora, Fusarium fracticaudum, Phialophora cf. hyalina, and Morchella septimelata.</title>
        <authorList>
            <person name="Wingfield B.D."/>
            <person name="Bills G.F."/>
            <person name="Dong Y."/>
            <person name="Huang W."/>
            <person name="Nel W.J."/>
            <person name="Swalarsk-Parry B.S."/>
            <person name="Vaghefi N."/>
            <person name="Wilken P.M."/>
            <person name="An Z."/>
            <person name="de Beer Z.W."/>
            <person name="De Vos L."/>
            <person name="Chen L."/>
            <person name="Duong T.A."/>
            <person name="Gao Y."/>
            <person name="Hammerbacher A."/>
            <person name="Kikkert J.R."/>
            <person name="Li Y."/>
            <person name="Li H."/>
            <person name="Li K."/>
            <person name="Li Q."/>
            <person name="Liu X."/>
            <person name="Ma X."/>
            <person name="Naidoo K."/>
            <person name="Pethybridge S.J."/>
            <person name="Sun J."/>
            <person name="Steenkamp E.T."/>
            <person name="van der Nest M.A."/>
            <person name="van Wyk S."/>
            <person name="Wingfield M.J."/>
            <person name="Xiong C."/>
            <person name="Yue Q."/>
            <person name="Zhang X."/>
        </authorList>
    </citation>
    <scope>NUCLEOTIDE SEQUENCE [LARGE SCALE GENOMIC DNA]</scope>
    <source>
        <strain evidence="12 13">BP6252</strain>
    </source>
</reference>
<evidence type="ECO:0000256" key="4">
    <source>
        <dbReference type="ARBA" id="ARBA00022692"/>
    </source>
</evidence>
<dbReference type="PROSITE" id="PS50920">
    <property type="entry name" value="SOLCAR"/>
    <property type="match status" value="3"/>
</dbReference>
<organism evidence="12 13">
    <name type="scientific">Coleophoma cylindrospora</name>
    <dbReference type="NCBI Taxonomy" id="1849047"/>
    <lineage>
        <taxon>Eukaryota</taxon>
        <taxon>Fungi</taxon>
        <taxon>Dikarya</taxon>
        <taxon>Ascomycota</taxon>
        <taxon>Pezizomycotina</taxon>
        <taxon>Leotiomycetes</taxon>
        <taxon>Helotiales</taxon>
        <taxon>Dermateaceae</taxon>
        <taxon>Coleophoma</taxon>
    </lineage>
</organism>
<keyword evidence="4 9" id="KW-0812">Transmembrane</keyword>
<keyword evidence="13" id="KW-1185">Reference proteome</keyword>
<keyword evidence="6" id="KW-0496">Mitochondrion</keyword>
<feature type="compositionally biased region" description="Polar residues" evidence="11">
    <location>
        <begin position="294"/>
        <end position="303"/>
    </location>
</feature>
<evidence type="ECO:0000313" key="12">
    <source>
        <dbReference type="EMBL" id="RDW59576.1"/>
    </source>
</evidence>
<gene>
    <name evidence="12" type="ORF">BP6252_12663</name>
</gene>
<dbReference type="PANTHER" id="PTHR45939">
    <property type="entry name" value="PEROXISOMAL MEMBRANE PROTEIN PMP34-RELATED"/>
    <property type="match status" value="1"/>
</dbReference>
<dbReference type="EMBL" id="PDLM01000016">
    <property type="protein sequence ID" value="RDW59576.1"/>
    <property type="molecule type" value="Genomic_DNA"/>
</dbReference>
<protein>
    <submittedName>
        <fullName evidence="12">Peroxisomal adenine nucleotide transporter 1</fullName>
    </submittedName>
</protein>
<evidence type="ECO:0000256" key="8">
    <source>
        <dbReference type="ARBA" id="ARBA00023136"/>
    </source>
</evidence>
<keyword evidence="6" id="KW-0999">Mitochondrion inner membrane</keyword>
<evidence type="ECO:0000256" key="7">
    <source>
        <dbReference type="ARBA" id="ARBA00022989"/>
    </source>
</evidence>
<dbReference type="GO" id="GO:0015217">
    <property type="term" value="F:ADP transmembrane transporter activity"/>
    <property type="evidence" value="ECO:0007669"/>
    <property type="project" value="TreeGrafter"/>
</dbReference>
<comment type="caution">
    <text evidence="12">The sequence shown here is derived from an EMBL/GenBank/DDBJ whole genome shotgun (WGS) entry which is preliminary data.</text>
</comment>
<proteinExistence type="inferred from homology"/>
<dbReference type="Gene3D" id="1.50.40.10">
    <property type="entry name" value="Mitochondrial carrier domain"/>
    <property type="match status" value="1"/>
</dbReference>
<dbReference type="Proteomes" id="UP000256645">
    <property type="component" value="Unassembled WGS sequence"/>
</dbReference>
<dbReference type="SUPFAM" id="SSF103506">
    <property type="entry name" value="Mitochondrial carrier"/>
    <property type="match status" value="1"/>
</dbReference>
<name>A0A3D8QCJ8_9HELO</name>